<dbReference type="Proteomes" id="UP000306477">
    <property type="component" value="Unassembled WGS sequence"/>
</dbReference>
<dbReference type="InterPro" id="IPR031664">
    <property type="entry name" value="DUF5085"/>
</dbReference>
<dbReference type="InterPro" id="IPR011256">
    <property type="entry name" value="Reg_factor_effector_dom_sf"/>
</dbReference>
<protein>
    <submittedName>
        <fullName evidence="1">DUF5085 family protein</fullName>
    </submittedName>
</protein>
<dbReference type="Pfam" id="PF16895">
    <property type="entry name" value="DUF5085"/>
    <property type="match status" value="1"/>
</dbReference>
<dbReference type="RefSeq" id="WP_136379695.1">
    <property type="nucleotide sequence ID" value="NZ_SLUB01000017.1"/>
</dbReference>
<proteinExistence type="predicted"/>
<dbReference type="EMBL" id="SLUB01000017">
    <property type="protein sequence ID" value="THE12417.1"/>
    <property type="molecule type" value="Genomic_DNA"/>
</dbReference>
<name>A0A4S3PRU2_9BACI</name>
<accession>A0A4S3PRU2</accession>
<dbReference type="Gene3D" id="3.20.80.10">
    <property type="entry name" value="Regulatory factor, effector binding domain"/>
    <property type="match status" value="1"/>
</dbReference>
<keyword evidence="2" id="KW-1185">Reference proteome</keyword>
<dbReference type="OrthoDB" id="2365165at2"/>
<dbReference type="AlphaFoldDB" id="A0A4S3PRU2"/>
<evidence type="ECO:0000313" key="1">
    <source>
        <dbReference type="EMBL" id="THE12417.1"/>
    </source>
</evidence>
<sequence length="152" mass="17629">MKVKRSPVTFQNVISTKARTKINEWHQTAKEFRNAILRNDLYSIGPIIYRVSNFSKETQEADYTFFIPVNAPVKMADNDRFEFTSVLEFEDGLSFRHADLDEDIEIAYDLLREAAHANELELEEPFYNIYLDVYGSGIIDVYAPIVKVAEHD</sequence>
<organism evidence="1 2">
    <name type="scientific">Bacillus timonensis</name>
    <dbReference type="NCBI Taxonomy" id="1033734"/>
    <lineage>
        <taxon>Bacteria</taxon>
        <taxon>Bacillati</taxon>
        <taxon>Bacillota</taxon>
        <taxon>Bacilli</taxon>
        <taxon>Bacillales</taxon>
        <taxon>Bacillaceae</taxon>
        <taxon>Bacillus</taxon>
    </lineage>
</organism>
<reference evidence="1 2" key="1">
    <citation type="journal article" date="2019" name="Indoor Air">
        <title>Impacts of indoor surface finishes on bacterial viability.</title>
        <authorList>
            <person name="Hu J."/>
            <person name="Maamar S.B."/>
            <person name="Glawe A.J."/>
            <person name="Gottel N."/>
            <person name="Gilbert J.A."/>
            <person name="Hartmann E.M."/>
        </authorList>
    </citation>
    <scope>NUCLEOTIDE SEQUENCE [LARGE SCALE GENOMIC DNA]</scope>
    <source>
        <strain evidence="1 2">AF060A6</strain>
    </source>
</reference>
<gene>
    <name evidence="1" type="ORF">E1I69_11165</name>
</gene>
<evidence type="ECO:0000313" key="2">
    <source>
        <dbReference type="Proteomes" id="UP000306477"/>
    </source>
</evidence>
<comment type="caution">
    <text evidence="1">The sequence shown here is derived from an EMBL/GenBank/DDBJ whole genome shotgun (WGS) entry which is preliminary data.</text>
</comment>